<dbReference type="Proteomes" id="UP000184123">
    <property type="component" value="Unassembled WGS sequence"/>
</dbReference>
<dbReference type="InterPro" id="IPR007159">
    <property type="entry name" value="SpoVT-AbrB_dom"/>
</dbReference>
<dbReference type="PANTHER" id="PTHR40516">
    <property type="entry name" value="ANTITOXIN CHPS-RELATED"/>
    <property type="match status" value="1"/>
</dbReference>
<dbReference type="Proteomes" id="UP000321726">
    <property type="component" value="Unassembled WGS sequence"/>
</dbReference>
<accession>A0A1M7AB38</accession>
<dbReference type="STRING" id="44933.SAMN05660971_00437"/>
<dbReference type="EMBL" id="BJXU01000013">
    <property type="protein sequence ID" value="GEN22459.1"/>
    <property type="molecule type" value="Genomic_DNA"/>
</dbReference>
<keyword evidence="5" id="KW-1185">Reference proteome</keyword>
<dbReference type="EMBL" id="FRCA01000001">
    <property type="protein sequence ID" value="SHL39856.1"/>
    <property type="molecule type" value="Genomic_DNA"/>
</dbReference>
<dbReference type="Pfam" id="PF04014">
    <property type="entry name" value="MazE_antitoxin"/>
    <property type="match status" value="1"/>
</dbReference>
<evidence type="ECO:0000313" key="4">
    <source>
        <dbReference type="Proteomes" id="UP000184123"/>
    </source>
</evidence>
<gene>
    <name evidence="2" type="ORF">HCU01_04080</name>
    <name evidence="3" type="ORF">SAMN05660971_00437</name>
</gene>
<proteinExistence type="predicted"/>
<feature type="domain" description="SpoVT-AbrB" evidence="1">
    <location>
        <begin position="6"/>
        <end position="51"/>
    </location>
</feature>
<dbReference type="InterPro" id="IPR037914">
    <property type="entry name" value="SpoVT-AbrB_sf"/>
</dbReference>
<evidence type="ECO:0000313" key="5">
    <source>
        <dbReference type="Proteomes" id="UP000321726"/>
    </source>
</evidence>
<dbReference type="Gene3D" id="2.10.260.10">
    <property type="match status" value="1"/>
</dbReference>
<dbReference type="RefSeq" id="WP_073433369.1">
    <property type="nucleotide sequence ID" value="NZ_BJXU01000013.1"/>
</dbReference>
<reference evidence="2 5" key="2">
    <citation type="submission" date="2019-07" db="EMBL/GenBank/DDBJ databases">
        <title>Whole genome shotgun sequence of Halomonas cupida NBRC 102219.</title>
        <authorList>
            <person name="Hosoyama A."/>
            <person name="Uohara A."/>
            <person name="Ohji S."/>
            <person name="Ichikawa N."/>
        </authorList>
    </citation>
    <scope>NUCLEOTIDE SEQUENCE [LARGE SCALE GENOMIC DNA]</scope>
    <source>
        <strain evidence="2 5">NBRC 102219</strain>
    </source>
</reference>
<dbReference type="SUPFAM" id="SSF89447">
    <property type="entry name" value="AbrB/MazE/MraZ-like"/>
    <property type="match status" value="1"/>
</dbReference>
<dbReference type="OrthoDB" id="9795766at2"/>
<dbReference type="GO" id="GO:0097351">
    <property type="term" value="F:toxin sequestering activity"/>
    <property type="evidence" value="ECO:0007669"/>
    <property type="project" value="InterPro"/>
</dbReference>
<protein>
    <submittedName>
        <fullName evidence="3">Antitoxin MazE</fullName>
    </submittedName>
</protein>
<evidence type="ECO:0000259" key="1">
    <source>
        <dbReference type="SMART" id="SM00966"/>
    </source>
</evidence>
<dbReference type="PANTHER" id="PTHR40516:SF1">
    <property type="entry name" value="ANTITOXIN CHPS-RELATED"/>
    <property type="match status" value="1"/>
</dbReference>
<evidence type="ECO:0000313" key="2">
    <source>
        <dbReference type="EMBL" id="GEN22459.1"/>
    </source>
</evidence>
<sequence>MRAHIKQWGNSASVRIPTSIMQACDLHLDCPVEVRVEDGRIVIEPVREDYDLDSLVAGIRDDNLHEEVDTGTPVGREVS</sequence>
<dbReference type="SMART" id="SM00966">
    <property type="entry name" value="SpoVT_AbrB"/>
    <property type="match status" value="1"/>
</dbReference>
<reference evidence="3 4" key="1">
    <citation type="submission" date="2016-11" db="EMBL/GenBank/DDBJ databases">
        <authorList>
            <person name="Jaros S."/>
            <person name="Januszkiewicz K."/>
            <person name="Wedrychowicz H."/>
        </authorList>
    </citation>
    <scope>NUCLEOTIDE SEQUENCE [LARGE SCALE GENOMIC DNA]</scope>
    <source>
        <strain evidence="3 4">DSM 4740</strain>
    </source>
</reference>
<name>A0A1M7AB38_9GAMM</name>
<dbReference type="InterPro" id="IPR039052">
    <property type="entry name" value="Antitox_PemI-like"/>
</dbReference>
<dbReference type="AlphaFoldDB" id="A0A1M7AB38"/>
<evidence type="ECO:0000313" key="3">
    <source>
        <dbReference type="EMBL" id="SHL39856.1"/>
    </source>
</evidence>
<dbReference type="GO" id="GO:0003677">
    <property type="term" value="F:DNA binding"/>
    <property type="evidence" value="ECO:0007669"/>
    <property type="project" value="InterPro"/>
</dbReference>
<organism evidence="3 4">
    <name type="scientific">Halomonas cupida</name>
    <dbReference type="NCBI Taxonomy" id="44933"/>
    <lineage>
        <taxon>Bacteria</taxon>
        <taxon>Pseudomonadati</taxon>
        <taxon>Pseudomonadota</taxon>
        <taxon>Gammaproteobacteria</taxon>
        <taxon>Oceanospirillales</taxon>
        <taxon>Halomonadaceae</taxon>
        <taxon>Halomonas</taxon>
    </lineage>
</organism>